<dbReference type="Gene3D" id="1.25.40.10">
    <property type="entry name" value="Tetratricopeptide repeat domain"/>
    <property type="match status" value="1"/>
</dbReference>
<sequence length="392" mass="44485">MMDSALVYVLLLLGIAIGWTLGYRFARQVKKESSPDWIPSVEFLLAEANDASLERLLNVPQLDDDAIDLFLKLGRSLREKGEADRAIHLHQALFARTDLSRNTQMLLELELAIDYSYAGLLDRAERLFVELLGARGRIQEQASRYLVELYEEEGEWQRIFDLYREKKLAGSASLNKRIAHAVCELAESASARGDYLETQQFCRQALKIDSRCARAFVVQGDMAYGQKEPREAIRCYLKAVDVDSQAIVMVLERMVDSFQHVDDGSGLVAHLAKQWHTSQYVPALVAKAECEVEMQGIVPAMTTLLSELAAQPSNLGFFALVELVVRHKQQLDKSQLLVVYDILRRIVENEPKFVCKNCGFKAKEFHWRCPSCKDWSTINSFVPQLPKAKLDL</sequence>
<evidence type="ECO:0000259" key="2">
    <source>
        <dbReference type="Pfam" id="PF18073"/>
    </source>
</evidence>
<dbReference type="RefSeq" id="WP_260975471.1">
    <property type="nucleotide sequence ID" value="NZ_JAOANI010000014.1"/>
</dbReference>
<dbReference type="InterPro" id="IPR011990">
    <property type="entry name" value="TPR-like_helical_dom_sf"/>
</dbReference>
<accession>A0A9X2WDR9</accession>
<keyword evidence="1" id="KW-0479">Metal-binding</keyword>
<dbReference type="Proteomes" id="UP001147830">
    <property type="component" value="Unassembled WGS sequence"/>
</dbReference>
<protein>
    <recommendedName>
        <fullName evidence="2">LapB rubredoxin metal binding domain-containing protein</fullName>
    </recommendedName>
</protein>
<dbReference type="CDD" id="cd00350">
    <property type="entry name" value="rubredoxin_like"/>
    <property type="match status" value="1"/>
</dbReference>
<evidence type="ECO:0000256" key="1">
    <source>
        <dbReference type="ARBA" id="ARBA00022723"/>
    </source>
</evidence>
<dbReference type="SMART" id="SM00028">
    <property type="entry name" value="TPR"/>
    <property type="match status" value="2"/>
</dbReference>
<reference evidence="3" key="2">
    <citation type="submission" date="2022-08" db="EMBL/GenBank/DDBJ databases">
        <authorList>
            <person name="Dong C."/>
        </authorList>
    </citation>
    <scope>NUCLEOTIDE SEQUENCE</scope>
    <source>
        <strain evidence="3">59MF3M-4</strain>
    </source>
</reference>
<evidence type="ECO:0000313" key="4">
    <source>
        <dbReference type="Proteomes" id="UP001147830"/>
    </source>
</evidence>
<reference evidence="3" key="1">
    <citation type="journal article" date="2022" name="Front. Microbiol.">
        <title>Genome-based taxonomic rearrangement of Oceanobacter-related bacteria including the description of Thalassolituus hydrocarbonoclasticus sp. nov. and Thalassolituus pacificus sp. nov. and emended description of the genus Thalassolituus.</title>
        <authorList>
            <person name="Dong C."/>
            <person name="Wei L."/>
            <person name="Wang J."/>
            <person name="Lai Q."/>
            <person name="Huang Z."/>
            <person name="Shao Z."/>
        </authorList>
    </citation>
    <scope>NUCLEOTIDE SEQUENCE</scope>
    <source>
        <strain evidence="3">59MF3M-4</strain>
    </source>
</reference>
<dbReference type="InterPro" id="IPR019734">
    <property type="entry name" value="TPR_rpt"/>
</dbReference>
<evidence type="ECO:0000313" key="3">
    <source>
        <dbReference type="EMBL" id="MCT7358569.1"/>
    </source>
</evidence>
<proteinExistence type="predicted"/>
<name>A0A9X2WDR9_9GAMM</name>
<gene>
    <name evidence="3" type="ORF">NYR02_05990</name>
</gene>
<dbReference type="AlphaFoldDB" id="A0A9X2WDR9"/>
<comment type="caution">
    <text evidence="3">The sequence shown here is derived from an EMBL/GenBank/DDBJ whole genome shotgun (WGS) entry which is preliminary data.</text>
</comment>
<dbReference type="GO" id="GO:0046872">
    <property type="term" value="F:metal ion binding"/>
    <property type="evidence" value="ECO:0007669"/>
    <property type="project" value="UniProtKB-KW"/>
</dbReference>
<organism evidence="3 4">
    <name type="scientific">Thalassolituus pacificus</name>
    <dbReference type="NCBI Taxonomy" id="2975440"/>
    <lineage>
        <taxon>Bacteria</taxon>
        <taxon>Pseudomonadati</taxon>
        <taxon>Pseudomonadota</taxon>
        <taxon>Gammaproteobacteria</taxon>
        <taxon>Oceanospirillales</taxon>
        <taxon>Oceanospirillaceae</taxon>
        <taxon>Thalassolituus</taxon>
    </lineage>
</organism>
<dbReference type="EMBL" id="JAOANI010000014">
    <property type="protein sequence ID" value="MCT7358569.1"/>
    <property type="molecule type" value="Genomic_DNA"/>
</dbReference>
<dbReference type="InterPro" id="IPR041166">
    <property type="entry name" value="Rubredoxin_2"/>
</dbReference>
<dbReference type="SUPFAM" id="SSF48452">
    <property type="entry name" value="TPR-like"/>
    <property type="match status" value="1"/>
</dbReference>
<dbReference type="Pfam" id="PF18073">
    <property type="entry name" value="Zn_ribbon_LapB"/>
    <property type="match status" value="1"/>
</dbReference>
<feature type="domain" description="LapB rubredoxin metal binding" evidence="2">
    <location>
        <begin position="353"/>
        <end position="378"/>
    </location>
</feature>
<keyword evidence="4" id="KW-1185">Reference proteome</keyword>